<dbReference type="InterPro" id="IPR021137">
    <property type="entry name" value="Ribosomal_bL35-like"/>
</dbReference>
<dbReference type="RefSeq" id="WP_194370015.1">
    <property type="nucleotide sequence ID" value="NZ_CP063767.1"/>
</dbReference>
<dbReference type="PANTHER" id="PTHR33343:SF1">
    <property type="entry name" value="LARGE RIBOSOMAL SUBUNIT PROTEIN BL35M"/>
    <property type="match status" value="1"/>
</dbReference>
<dbReference type="GO" id="GO:0003735">
    <property type="term" value="F:structural constituent of ribosome"/>
    <property type="evidence" value="ECO:0007669"/>
    <property type="project" value="InterPro"/>
</dbReference>
<evidence type="ECO:0000256" key="5">
    <source>
        <dbReference type="HAMAP-Rule" id="MF_00514"/>
    </source>
</evidence>
<keyword evidence="3 5" id="KW-0687">Ribonucleoprotein</keyword>
<accession>A0A7S7RU89</accession>
<evidence type="ECO:0000256" key="4">
    <source>
        <dbReference type="ARBA" id="ARBA00071664"/>
    </source>
</evidence>
<keyword evidence="2 5" id="KW-0689">Ribosomal protein</keyword>
<sequence>MPKMKTHKGTAKRFRRTGTGKIMRAKAFKSHILSKKSPKRIRGFRQETTLTAADTKNVSQRMGSN</sequence>
<dbReference type="SUPFAM" id="SSF143034">
    <property type="entry name" value="L35p-like"/>
    <property type="match status" value="1"/>
</dbReference>
<dbReference type="Proteomes" id="UP000593735">
    <property type="component" value="Chromosome"/>
</dbReference>
<evidence type="ECO:0000256" key="2">
    <source>
        <dbReference type="ARBA" id="ARBA00022980"/>
    </source>
</evidence>
<dbReference type="InterPro" id="IPR037229">
    <property type="entry name" value="Ribosomal_bL35_sf"/>
</dbReference>
<reference evidence="7 8" key="1">
    <citation type="submission" date="2020-10" db="EMBL/GenBank/DDBJ databases">
        <title>Olsenella immobilis sp.nov., isolated from the mud in a fermentation cellar used for the production of Chinese strong-flavoured liquor.</title>
        <authorList>
            <person name="Lu L."/>
        </authorList>
    </citation>
    <scope>NUCLEOTIDE SEQUENCE [LARGE SCALE GENOMIC DNA]</scope>
    <source>
        <strain evidence="7 8">LZLJ-2</strain>
    </source>
</reference>
<dbReference type="KEGG" id="tio:INP52_06120"/>
<evidence type="ECO:0000313" key="8">
    <source>
        <dbReference type="Proteomes" id="UP000593735"/>
    </source>
</evidence>
<evidence type="ECO:0000313" key="7">
    <source>
        <dbReference type="EMBL" id="QOY60004.1"/>
    </source>
</evidence>
<dbReference type="AlphaFoldDB" id="A0A7S7RU89"/>
<evidence type="ECO:0000256" key="6">
    <source>
        <dbReference type="RuleBase" id="RU000568"/>
    </source>
</evidence>
<dbReference type="Pfam" id="PF01632">
    <property type="entry name" value="Ribosomal_L35p"/>
    <property type="match status" value="1"/>
</dbReference>
<evidence type="ECO:0000256" key="1">
    <source>
        <dbReference type="ARBA" id="ARBA00006598"/>
    </source>
</evidence>
<dbReference type="PANTHER" id="PTHR33343">
    <property type="entry name" value="54S RIBOSOMAL PROTEIN BL35M"/>
    <property type="match status" value="1"/>
</dbReference>
<dbReference type="PRINTS" id="PR00064">
    <property type="entry name" value="RIBOSOMALL35"/>
</dbReference>
<dbReference type="GO" id="GO:0006412">
    <property type="term" value="P:translation"/>
    <property type="evidence" value="ECO:0007669"/>
    <property type="project" value="UniProtKB-UniRule"/>
</dbReference>
<evidence type="ECO:0000256" key="3">
    <source>
        <dbReference type="ARBA" id="ARBA00023274"/>
    </source>
</evidence>
<dbReference type="FunFam" id="4.10.410.60:FF:000001">
    <property type="entry name" value="50S ribosomal protein L35"/>
    <property type="match status" value="1"/>
</dbReference>
<proteinExistence type="inferred from homology"/>
<dbReference type="EMBL" id="CP063767">
    <property type="protein sequence ID" value="QOY60004.1"/>
    <property type="molecule type" value="Genomic_DNA"/>
</dbReference>
<organism evidence="7 8">
    <name type="scientific">Thermophilibacter immobilis</name>
    <dbReference type="NCBI Taxonomy" id="2779519"/>
    <lineage>
        <taxon>Bacteria</taxon>
        <taxon>Bacillati</taxon>
        <taxon>Actinomycetota</taxon>
        <taxon>Coriobacteriia</taxon>
        <taxon>Coriobacteriales</taxon>
        <taxon>Atopobiaceae</taxon>
        <taxon>Thermophilibacter</taxon>
    </lineage>
</organism>
<name>A0A7S7RU89_9ACTN</name>
<dbReference type="HAMAP" id="MF_00514">
    <property type="entry name" value="Ribosomal_bL35"/>
    <property type="match status" value="1"/>
</dbReference>
<gene>
    <name evidence="5 7" type="primary">rpmI</name>
    <name evidence="7" type="ORF">INP52_06120</name>
</gene>
<dbReference type="Gene3D" id="4.10.410.60">
    <property type="match status" value="1"/>
</dbReference>
<dbReference type="InterPro" id="IPR001706">
    <property type="entry name" value="Ribosomal_bL35"/>
</dbReference>
<dbReference type="NCBIfam" id="TIGR00001">
    <property type="entry name" value="rpmI_bact"/>
    <property type="match status" value="1"/>
</dbReference>
<protein>
    <recommendedName>
        <fullName evidence="4 5">Large ribosomal subunit protein bL35</fullName>
    </recommendedName>
</protein>
<dbReference type="GO" id="GO:0022625">
    <property type="term" value="C:cytosolic large ribosomal subunit"/>
    <property type="evidence" value="ECO:0007669"/>
    <property type="project" value="TreeGrafter"/>
</dbReference>
<keyword evidence="8" id="KW-1185">Reference proteome</keyword>
<comment type="similarity">
    <text evidence="1 5 6">Belongs to the bacterial ribosomal protein bL35 family.</text>
</comment>